<dbReference type="Gene3D" id="3.40.50.2300">
    <property type="match status" value="1"/>
</dbReference>
<dbReference type="Proteomes" id="UP000290189">
    <property type="component" value="Unassembled WGS sequence"/>
</dbReference>
<proteinExistence type="predicted"/>
<accession>A0A0G4IRW7</accession>
<keyword evidence="4" id="KW-0808">Transferase</keyword>
<keyword evidence="3 6" id="KW-0597">Phosphoprotein</keyword>
<gene>
    <name evidence="10" type="ORF">PBRA_006124</name>
    <name evidence="11" type="ORF">PLBR_LOCUS3380</name>
</gene>
<dbReference type="InterPro" id="IPR003661">
    <property type="entry name" value="HisK_dim/P_dom"/>
</dbReference>
<dbReference type="AlphaFoldDB" id="A0A0G4IRW7"/>
<dbReference type="SUPFAM" id="SSF55874">
    <property type="entry name" value="ATPase domain of HSP90 chaperone/DNA topoisomerase II/histidine kinase"/>
    <property type="match status" value="1"/>
</dbReference>
<dbReference type="Pfam" id="PF02518">
    <property type="entry name" value="HATPase_c"/>
    <property type="match status" value="1"/>
</dbReference>
<keyword evidence="12" id="KW-1185">Reference proteome</keyword>
<dbReference type="EMBL" id="CDSF01000082">
    <property type="protein sequence ID" value="CEO98010.1"/>
    <property type="molecule type" value="Genomic_DNA"/>
</dbReference>
<geneLocation type="mitochondrion" evidence="11"/>
<evidence type="ECO:0000256" key="5">
    <source>
        <dbReference type="ARBA" id="ARBA00022777"/>
    </source>
</evidence>
<dbReference type="InterPro" id="IPR005467">
    <property type="entry name" value="His_kinase_dom"/>
</dbReference>
<dbReference type="InterPro" id="IPR004358">
    <property type="entry name" value="Sig_transdc_His_kin-like_C"/>
</dbReference>
<feature type="modified residue" description="4-aspartylphosphate" evidence="6">
    <location>
        <position position="522"/>
    </location>
</feature>
<protein>
    <recommendedName>
        <fullName evidence="2">histidine kinase</fullName>
        <ecNumber evidence="2">2.7.13.3</ecNumber>
    </recommendedName>
</protein>
<evidence type="ECO:0000256" key="2">
    <source>
        <dbReference type="ARBA" id="ARBA00012438"/>
    </source>
</evidence>
<reference evidence="11 13" key="2">
    <citation type="submission" date="2018-03" db="EMBL/GenBank/DDBJ databases">
        <authorList>
            <person name="Fogelqvist J."/>
        </authorList>
    </citation>
    <scope>NUCLEOTIDE SEQUENCE [LARGE SCALE GENOMIC DNA]</scope>
</reference>
<dbReference type="InterPro" id="IPR036890">
    <property type="entry name" value="HATPase_C_sf"/>
</dbReference>
<keyword evidence="5" id="KW-0418">Kinase</keyword>
<evidence type="ECO:0000256" key="7">
    <source>
        <dbReference type="SAM" id="Phobius"/>
    </source>
</evidence>
<dbReference type="PANTHER" id="PTHR43047:SF72">
    <property type="entry name" value="OSMOSENSING HISTIDINE PROTEIN KINASE SLN1"/>
    <property type="match status" value="1"/>
</dbReference>
<feature type="transmembrane region" description="Helical" evidence="7">
    <location>
        <begin position="183"/>
        <end position="203"/>
    </location>
</feature>
<keyword evidence="7" id="KW-0812">Transmembrane</keyword>
<evidence type="ECO:0000313" key="10">
    <source>
        <dbReference type="EMBL" id="CEO98010.1"/>
    </source>
</evidence>
<dbReference type="STRING" id="37360.A0A0G4IRW7"/>
<evidence type="ECO:0000256" key="6">
    <source>
        <dbReference type="PROSITE-ProRule" id="PRU00169"/>
    </source>
</evidence>
<feature type="domain" description="Histidine kinase" evidence="8">
    <location>
        <begin position="222"/>
        <end position="447"/>
    </location>
</feature>
<keyword evidence="7" id="KW-1133">Transmembrane helix</keyword>
<dbReference type="Proteomes" id="UP000039324">
    <property type="component" value="Unassembled WGS sequence"/>
</dbReference>
<dbReference type="OMA" id="MACEEDY"/>
<organism evidence="10 12">
    <name type="scientific">Plasmodiophora brassicae</name>
    <name type="common">Clubroot disease agent</name>
    <dbReference type="NCBI Taxonomy" id="37360"/>
    <lineage>
        <taxon>Eukaryota</taxon>
        <taxon>Sar</taxon>
        <taxon>Rhizaria</taxon>
        <taxon>Endomyxa</taxon>
        <taxon>Phytomyxea</taxon>
        <taxon>Plasmodiophorida</taxon>
        <taxon>Plasmodiophoridae</taxon>
        <taxon>Plasmodiophora</taxon>
    </lineage>
</organism>
<dbReference type="Gene3D" id="3.30.565.10">
    <property type="entry name" value="Histidine kinase-like ATPase, C-terminal domain"/>
    <property type="match status" value="1"/>
</dbReference>
<dbReference type="GO" id="GO:0000155">
    <property type="term" value="F:phosphorelay sensor kinase activity"/>
    <property type="evidence" value="ECO:0007669"/>
    <property type="project" value="InterPro"/>
</dbReference>
<dbReference type="SMART" id="SM00387">
    <property type="entry name" value="HATPase_c"/>
    <property type="match status" value="1"/>
</dbReference>
<dbReference type="GO" id="GO:0005886">
    <property type="term" value="C:plasma membrane"/>
    <property type="evidence" value="ECO:0007669"/>
    <property type="project" value="TreeGrafter"/>
</dbReference>
<dbReference type="GO" id="GO:0009927">
    <property type="term" value="F:histidine phosphotransfer kinase activity"/>
    <property type="evidence" value="ECO:0007669"/>
    <property type="project" value="TreeGrafter"/>
</dbReference>
<dbReference type="SUPFAM" id="SSF52172">
    <property type="entry name" value="CheY-like"/>
    <property type="match status" value="1"/>
</dbReference>
<dbReference type="CDD" id="cd00082">
    <property type="entry name" value="HisKA"/>
    <property type="match status" value="1"/>
</dbReference>
<dbReference type="EC" id="2.7.13.3" evidence="2"/>
<evidence type="ECO:0000313" key="12">
    <source>
        <dbReference type="Proteomes" id="UP000039324"/>
    </source>
</evidence>
<keyword evidence="11" id="KW-0496">Mitochondrion</keyword>
<dbReference type="PANTHER" id="PTHR43047">
    <property type="entry name" value="TWO-COMPONENT HISTIDINE PROTEIN KINASE"/>
    <property type="match status" value="1"/>
</dbReference>
<dbReference type="InterPro" id="IPR011006">
    <property type="entry name" value="CheY-like_superfamily"/>
</dbReference>
<dbReference type="Pfam" id="PF00072">
    <property type="entry name" value="Response_reg"/>
    <property type="match status" value="1"/>
</dbReference>
<evidence type="ECO:0000259" key="8">
    <source>
        <dbReference type="PROSITE" id="PS50109"/>
    </source>
</evidence>
<feature type="transmembrane region" description="Helical" evidence="7">
    <location>
        <begin position="28"/>
        <end position="49"/>
    </location>
</feature>
<evidence type="ECO:0000256" key="1">
    <source>
        <dbReference type="ARBA" id="ARBA00000085"/>
    </source>
</evidence>
<evidence type="ECO:0000256" key="4">
    <source>
        <dbReference type="ARBA" id="ARBA00022679"/>
    </source>
</evidence>
<sequence>MPANKRTTIRDSEPRRGCGRTRTVERLFYVHIVLLVVITACSVTVWVFIRRYHVENLYTAHRWANSYRQIMIFSKIDGQLRNGDKDTFYNVQTHFNLFRDYHNANHAADRSRLPVLTEEHTTAIETWVNIIAAVLQKAVAKSHSNLLPDTYGDSADAADRSLMAIVDGYTTLMGQIDNNHFDVIGMCFLGLTTVVVVLLMFLVRSEYLQHQQTTQLAEELASVIHDVRTPQQVIVSAIALLSQPGAPPVADCAELVQVIADSCSATQRLLDTALLRIRSRAAPEPVPLASLFKSVSNIQGVACRDKGIAWHFDLDDSAHPVSVFVDSDAVLQIVNNLVSNAIRYTESGYVALTISLEAPVRTNACVCAWSRTAAHTLVISVADTGRGIPKDSMSLIFKKFQQVKSGAGFGIGLFTVARLTNSLRGRIDLWSELGKGTRFVMRIPVQLASVSPVAPSPPPPPVVEDAPAEYPPLQIILLDDDPITTKLSKRILESAGHTVRTFTDGKELLALEPLDADVIVSDLNMPGSMNGTQVAIELRARGYRGALIAHTGDHFAHGDCLANGFDAVLAKPSTATTYVDTIQSVHSKVSTKQP</sequence>
<dbReference type="OrthoDB" id="60033at2759"/>
<dbReference type="PROSITE" id="PS50110">
    <property type="entry name" value="RESPONSE_REGULATORY"/>
    <property type="match status" value="1"/>
</dbReference>
<comment type="catalytic activity">
    <reaction evidence="1">
        <text>ATP + protein L-histidine = ADP + protein N-phospho-L-histidine.</text>
        <dbReference type="EC" id="2.7.13.3"/>
    </reaction>
</comment>
<name>A0A0G4IRW7_PLABS</name>
<dbReference type="InterPro" id="IPR003594">
    <property type="entry name" value="HATPase_dom"/>
</dbReference>
<feature type="domain" description="Response regulatory" evidence="9">
    <location>
        <begin position="474"/>
        <end position="586"/>
    </location>
</feature>
<reference evidence="10 12" key="1">
    <citation type="submission" date="2015-02" db="EMBL/GenBank/DDBJ databases">
        <authorList>
            <person name="Chooi Y.-H."/>
        </authorList>
    </citation>
    <scope>NUCLEOTIDE SEQUENCE [LARGE SCALE GENOMIC DNA]</scope>
    <source>
        <strain evidence="10">E3</strain>
    </source>
</reference>
<evidence type="ECO:0000313" key="11">
    <source>
        <dbReference type="EMBL" id="SPQ96165.1"/>
    </source>
</evidence>
<evidence type="ECO:0000313" key="13">
    <source>
        <dbReference type="Proteomes" id="UP000290189"/>
    </source>
</evidence>
<dbReference type="InterPro" id="IPR001789">
    <property type="entry name" value="Sig_transdc_resp-reg_receiver"/>
</dbReference>
<dbReference type="SMART" id="SM00448">
    <property type="entry name" value="REC"/>
    <property type="match status" value="1"/>
</dbReference>
<dbReference type="EMBL" id="OVEO01000005">
    <property type="protein sequence ID" value="SPQ96165.1"/>
    <property type="molecule type" value="Genomic_DNA"/>
</dbReference>
<dbReference type="PRINTS" id="PR00344">
    <property type="entry name" value="BCTRLSENSOR"/>
</dbReference>
<evidence type="ECO:0000259" key="9">
    <source>
        <dbReference type="PROSITE" id="PS50110"/>
    </source>
</evidence>
<dbReference type="PROSITE" id="PS50109">
    <property type="entry name" value="HIS_KIN"/>
    <property type="match status" value="1"/>
</dbReference>
<keyword evidence="7" id="KW-0472">Membrane</keyword>
<evidence type="ECO:0000256" key="3">
    <source>
        <dbReference type="ARBA" id="ARBA00022553"/>
    </source>
</evidence>